<keyword evidence="3" id="KW-1185">Reference proteome</keyword>
<dbReference type="Proteomes" id="UP001055125">
    <property type="component" value="Unassembled WGS sequence"/>
</dbReference>
<feature type="region of interest" description="Disordered" evidence="1">
    <location>
        <begin position="81"/>
        <end position="115"/>
    </location>
</feature>
<reference evidence="2" key="1">
    <citation type="journal article" date="2021" name="Front. Microbiol.">
        <title>Comprehensive Comparative Genomics and Phenotyping of Methylobacterium Species.</title>
        <authorList>
            <person name="Alessa O."/>
            <person name="Ogura Y."/>
            <person name="Fujitani Y."/>
            <person name="Takami H."/>
            <person name="Hayashi T."/>
            <person name="Sahin N."/>
            <person name="Tani A."/>
        </authorList>
    </citation>
    <scope>NUCLEOTIDE SEQUENCE</scope>
    <source>
        <strain evidence="2">DSM 19015</strain>
    </source>
</reference>
<evidence type="ECO:0000313" key="2">
    <source>
        <dbReference type="EMBL" id="GJD97909.1"/>
    </source>
</evidence>
<sequence length="167" mass="17504">MKVPAGSAWKSDRPRALASAWASVMPSAWNGISVALPSAPTARKVWGSRTRVSTSLGRRKMFSRGLDTIVVIGTVAVCAPRDSRTKVSDTGERTPPAEASTSRSRSPLAESGMRAPAAASPVTVTVCEIGRVTETSTWGWMALPASSASMSACTSWGRRPATGMRPA</sequence>
<reference evidence="2" key="2">
    <citation type="submission" date="2021-08" db="EMBL/GenBank/DDBJ databases">
        <authorList>
            <person name="Tani A."/>
            <person name="Ola A."/>
            <person name="Ogura Y."/>
            <person name="Katsura K."/>
            <person name="Hayashi T."/>
        </authorList>
    </citation>
    <scope>NUCLEOTIDE SEQUENCE</scope>
    <source>
        <strain evidence="2">DSM 19015</strain>
    </source>
</reference>
<proteinExistence type="predicted"/>
<evidence type="ECO:0000256" key="1">
    <source>
        <dbReference type="SAM" id="MobiDB-lite"/>
    </source>
</evidence>
<name>A0ABQ4S5Y3_9HYPH</name>
<gene>
    <name evidence="2" type="ORF">OCOJLMKI_5148</name>
</gene>
<protein>
    <submittedName>
        <fullName evidence="2">Uncharacterized protein</fullName>
    </submittedName>
</protein>
<feature type="compositionally biased region" description="Basic and acidic residues" evidence="1">
    <location>
        <begin position="81"/>
        <end position="92"/>
    </location>
</feature>
<organism evidence="2 3">
    <name type="scientific">Methylobacterium iners</name>
    <dbReference type="NCBI Taxonomy" id="418707"/>
    <lineage>
        <taxon>Bacteria</taxon>
        <taxon>Pseudomonadati</taxon>
        <taxon>Pseudomonadota</taxon>
        <taxon>Alphaproteobacteria</taxon>
        <taxon>Hyphomicrobiales</taxon>
        <taxon>Methylobacteriaceae</taxon>
        <taxon>Methylobacterium</taxon>
    </lineage>
</organism>
<evidence type="ECO:0000313" key="3">
    <source>
        <dbReference type="Proteomes" id="UP001055125"/>
    </source>
</evidence>
<comment type="caution">
    <text evidence="2">The sequence shown here is derived from an EMBL/GenBank/DDBJ whole genome shotgun (WGS) entry which is preliminary data.</text>
</comment>
<dbReference type="EMBL" id="BPQP01000127">
    <property type="protein sequence ID" value="GJD97909.1"/>
    <property type="molecule type" value="Genomic_DNA"/>
</dbReference>
<accession>A0ABQ4S5Y3</accession>